<organism evidence="1">
    <name type="scientific">Noccaea caerulescens</name>
    <name type="common">Alpine penny-cress</name>
    <name type="synonym">Thlaspi caerulescens</name>
    <dbReference type="NCBI Taxonomy" id="107243"/>
    <lineage>
        <taxon>Eukaryota</taxon>
        <taxon>Viridiplantae</taxon>
        <taxon>Streptophyta</taxon>
        <taxon>Embryophyta</taxon>
        <taxon>Tracheophyta</taxon>
        <taxon>Spermatophyta</taxon>
        <taxon>Magnoliopsida</taxon>
        <taxon>eudicotyledons</taxon>
        <taxon>Gunneridae</taxon>
        <taxon>Pentapetalae</taxon>
        <taxon>rosids</taxon>
        <taxon>malvids</taxon>
        <taxon>Brassicales</taxon>
        <taxon>Brassicaceae</taxon>
        <taxon>Coluteocarpeae</taxon>
        <taxon>Noccaea</taxon>
    </lineage>
</organism>
<dbReference type="SUPFAM" id="SSF56219">
    <property type="entry name" value="DNase I-like"/>
    <property type="match status" value="1"/>
</dbReference>
<protein>
    <submittedName>
        <fullName evidence="1">Uncharacterized protein</fullName>
    </submittedName>
</protein>
<evidence type="ECO:0000313" key="1">
    <source>
        <dbReference type="EMBL" id="JAU84198.1"/>
    </source>
</evidence>
<reference evidence="1" key="1">
    <citation type="submission" date="2016-07" db="EMBL/GenBank/DDBJ databases">
        <title>De novo transcriptome assembly of four accessions of the metal hyperaccumulator plant Noccaea caerulescens.</title>
        <authorList>
            <person name="Blande D."/>
            <person name="Halimaa P."/>
            <person name="Tervahauta A.I."/>
            <person name="Aarts M.G."/>
            <person name="Karenlampi S.O."/>
        </authorList>
    </citation>
    <scope>NUCLEOTIDE SEQUENCE</scope>
</reference>
<accession>A0A1J3IVB7</accession>
<dbReference type="AlphaFoldDB" id="A0A1J3IVB7"/>
<dbReference type="InterPro" id="IPR036691">
    <property type="entry name" value="Endo/exonu/phosph_ase_sf"/>
</dbReference>
<sequence>MSILSWNYQGVGRPHNLTIPRLKELRKNHFPEVMFLMETKNCRNVLVDLQEWLGYKRVFIVEPVGTCGRLAMFCQIGVNIELLEVNKNLVDFRVQFGFFSFFVTGVYVAPVKSW</sequence>
<name>A0A1J3IVB7_NOCCA</name>
<proteinExistence type="predicted"/>
<dbReference type="Gene3D" id="3.60.10.10">
    <property type="entry name" value="Endonuclease/exonuclease/phosphatase"/>
    <property type="match status" value="1"/>
</dbReference>
<gene>
    <name evidence="1" type="ORF">MP_TR19933_c1_g1_i1_g.56955</name>
</gene>
<dbReference type="EMBL" id="GEVM01021740">
    <property type="protein sequence ID" value="JAU84198.1"/>
    <property type="molecule type" value="Transcribed_RNA"/>
</dbReference>